<keyword evidence="3" id="KW-1185">Reference proteome</keyword>
<accession>A0A6A3AIJ2</accession>
<dbReference type="EMBL" id="VEPZ02001007">
    <property type="protein sequence ID" value="KAE8702632.1"/>
    <property type="molecule type" value="Genomic_DNA"/>
</dbReference>
<feature type="compositionally biased region" description="Basic and acidic residues" evidence="1">
    <location>
        <begin position="217"/>
        <end position="229"/>
    </location>
</feature>
<gene>
    <name evidence="2" type="ORF">F3Y22_tig00110482pilonHSYRG00522</name>
</gene>
<reference evidence="2" key="1">
    <citation type="submission" date="2019-09" db="EMBL/GenBank/DDBJ databases">
        <title>Draft genome information of white flower Hibiscus syriacus.</title>
        <authorList>
            <person name="Kim Y.-M."/>
        </authorList>
    </citation>
    <scope>NUCLEOTIDE SEQUENCE [LARGE SCALE GENOMIC DNA]</scope>
    <source>
        <strain evidence="2">YM2019G1</strain>
    </source>
</reference>
<name>A0A6A3AIJ2_HIBSY</name>
<feature type="region of interest" description="Disordered" evidence="1">
    <location>
        <begin position="203"/>
        <end position="277"/>
    </location>
</feature>
<evidence type="ECO:0000313" key="2">
    <source>
        <dbReference type="EMBL" id="KAE8702632.1"/>
    </source>
</evidence>
<sequence length="277" mass="31589">MCWVRESVTVKEGLAPLNRPFAKCAHFLQNGKQQPSARSLVGFRFRAVWYGDRSSGVTLPPLFRSSRTFIRTFIASSARPYFGSPRQSPRFALQIHSRSADSYIYSAMIFSVVSLRLRLVRSLRSDITAIGCFVFTFSRHIPHRPPLERQIVDLRKEKLEGRLVPCFLLSSSHKFTCAIEAFINALLFFMAFIPKSSYRNHASQLPDQGNIDQSRQVGDEEKNESRHPQPAESQNSKRHQQHHAGSDAVDKNDGETPQERHEKPLPNLGYDADDFLE</sequence>
<dbReference type="AlphaFoldDB" id="A0A6A3AIJ2"/>
<organism evidence="2 3">
    <name type="scientific">Hibiscus syriacus</name>
    <name type="common">Rose of Sharon</name>
    <dbReference type="NCBI Taxonomy" id="106335"/>
    <lineage>
        <taxon>Eukaryota</taxon>
        <taxon>Viridiplantae</taxon>
        <taxon>Streptophyta</taxon>
        <taxon>Embryophyta</taxon>
        <taxon>Tracheophyta</taxon>
        <taxon>Spermatophyta</taxon>
        <taxon>Magnoliopsida</taxon>
        <taxon>eudicotyledons</taxon>
        <taxon>Gunneridae</taxon>
        <taxon>Pentapetalae</taxon>
        <taxon>rosids</taxon>
        <taxon>malvids</taxon>
        <taxon>Malvales</taxon>
        <taxon>Malvaceae</taxon>
        <taxon>Malvoideae</taxon>
        <taxon>Hibiscus</taxon>
    </lineage>
</organism>
<proteinExistence type="predicted"/>
<evidence type="ECO:0000256" key="1">
    <source>
        <dbReference type="SAM" id="MobiDB-lite"/>
    </source>
</evidence>
<protein>
    <submittedName>
        <fullName evidence="2">Uncharacterized protein</fullName>
    </submittedName>
</protein>
<comment type="caution">
    <text evidence="2">The sequence shown here is derived from an EMBL/GenBank/DDBJ whole genome shotgun (WGS) entry which is preliminary data.</text>
</comment>
<dbReference type="Proteomes" id="UP000436088">
    <property type="component" value="Unassembled WGS sequence"/>
</dbReference>
<evidence type="ECO:0000313" key="3">
    <source>
        <dbReference type="Proteomes" id="UP000436088"/>
    </source>
</evidence>
<feature type="compositionally biased region" description="Basic and acidic residues" evidence="1">
    <location>
        <begin position="244"/>
        <end position="264"/>
    </location>
</feature>
<feature type="compositionally biased region" description="Polar residues" evidence="1">
    <location>
        <begin position="203"/>
        <end position="216"/>
    </location>
</feature>